<dbReference type="Pfam" id="PF25539">
    <property type="entry name" value="Bestrophin_2"/>
    <property type="match status" value="1"/>
</dbReference>
<evidence type="ECO:0000313" key="10">
    <source>
        <dbReference type="Proteomes" id="UP000504638"/>
    </source>
</evidence>
<feature type="region of interest" description="Disordered" evidence="7">
    <location>
        <begin position="1"/>
        <end position="24"/>
    </location>
</feature>
<sequence>MNGHRPERPHHSRQHTFPHANTSRRKPRRWPLVFRVTKGAVHSQILLAVLLHAAFTAVVVAVDKYTPGEMGLPSNIIPSLSIVVGLMLVFRNQTSYDRWWTGRNHFATICGAVRNLSRSFLTNVGPLDGKGGISQSPIEDGTQASESEKAETESVVRVLVAILYAVKFSLRGEWSDEPLFPGGPPKRPIIPGIPGWMTPSGAGAGVRTPRTPTASSASGALTSAINAGLLEASLASSATLTTPRSMYSSLLPESLASLEHRGVPLPLQLTSLVESYIRRGAQRNWFSAPQASGLTAQVGTLIDAFSRMETIRNTPIPVAHLIHARQVLALYICVLPFAMVDDMGWWSLPLVSLVSFTLYGIEGIGSQLEDPFGYDRNDINMDAIVADARVEVLALLEEWRSTGGRLFAI</sequence>
<dbReference type="AlphaFoldDB" id="A0A6G1GB95"/>
<evidence type="ECO:0000256" key="7">
    <source>
        <dbReference type="SAM" id="MobiDB-lite"/>
    </source>
</evidence>
<dbReference type="InterPro" id="IPR044669">
    <property type="entry name" value="YneE/VCCN1/2-like"/>
</dbReference>
<dbReference type="GO" id="GO:0016020">
    <property type="term" value="C:membrane"/>
    <property type="evidence" value="ECO:0007669"/>
    <property type="project" value="UniProtKB-SubCell"/>
</dbReference>
<evidence type="ECO:0000256" key="8">
    <source>
        <dbReference type="SAM" id="Phobius"/>
    </source>
</evidence>
<keyword evidence="10" id="KW-1185">Reference proteome</keyword>
<keyword evidence="3 8" id="KW-0812">Transmembrane</keyword>
<proteinExistence type="predicted"/>
<keyword evidence="5" id="KW-0406">Ion transport</keyword>
<reference evidence="11" key="2">
    <citation type="submission" date="2020-04" db="EMBL/GenBank/DDBJ databases">
        <authorList>
            <consortium name="NCBI Genome Project"/>
        </authorList>
    </citation>
    <scope>NUCLEOTIDE SEQUENCE</scope>
    <source>
        <strain evidence="11">CBS 781.70</strain>
    </source>
</reference>
<organism evidence="9">
    <name type="scientific">Eremomyces bilateralis CBS 781.70</name>
    <dbReference type="NCBI Taxonomy" id="1392243"/>
    <lineage>
        <taxon>Eukaryota</taxon>
        <taxon>Fungi</taxon>
        <taxon>Dikarya</taxon>
        <taxon>Ascomycota</taxon>
        <taxon>Pezizomycotina</taxon>
        <taxon>Dothideomycetes</taxon>
        <taxon>Dothideomycetes incertae sedis</taxon>
        <taxon>Eremomycetales</taxon>
        <taxon>Eremomycetaceae</taxon>
        <taxon>Eremomyces</taxon>
    </lineage>
</organism>
<name>A0A6G1GB95_9PEZI</name>
<protein>
    <submittedName>
        <fullName evidence="9 11">Uncharacterized protein</fullName>
    </submittedName>
</protein>
<evidence type="ECO:0000256" key="3">
    <source>
        <dbReference type="ARBA" id="ARBA00022692"/>
    </source>
</evidence>
<dbReference type="Proteomes" id="UP000504638">
    <property type="component" value="Unplaced"/>
</dbReference>
<feature type="compositionally biased region" description="Basic residues" evidence="7">
    <location>
        <begin position="7"/>
        <end position="24"/>
    </location>
</feature>
<evidence type="ECO:0000256" key="2">
    <source>
        <dbReference type="ARBA" id="ARBA00022448"/>
    </source>
</evidence>
<dbReference type="RefSeq" id="XP_033536976.1">
    <property type="nucleotide sequence ID" value="XM_033678714.1"/>
</dbReference>
<feature type="transmembrane region" description="Helical" evidence="8">
    <location>
        <begin position="45"/>
        <end position="66"/>
    </location>
</feature>
<accession>A0A6G1GB95</accession>
<gene>
    <name evidence="9 11" type="ORF">P152DRAFT_455061</name>
</gene>
<evidence type="ECO:0000256" key="4">
    <source>
        <dbReference type="ARBA" id="ARBA00022989"/>
    </source>
</evidence>
<evidence type="ECO:0000313" key="9">
    <source>
        <dbReference type="EMBL" id="KAF1815345.1"/>
    </source>
</evidence>
<evidence type="ECO:0000313" key="11">
    <source>
        <dbReference type="RefSeq" id="XP_033536976.1"/>
    </source>
</evidence>
<dbReference type="GO" id="GO:0005254">
    <property type="term" value="F:chloride channel activity"/>
    <property type="evidence" value="ECO:0007669"/>
    <property type="project" value="InterPro"/>
</dbReference>
<dbReference type="PANTHER" id="PTHR33281">
    <property type="entry name" value="UPF0187 PROTEIN YNEE"/>
    <property type="match status" value="1"/>
</dbReference>
<feature type="transmembrane region" description="Helical" evidence="8">
    <location>
        <begin position="72"/>
        <end position="90"/>
    </location>
</feature>
<evidence type="ECO:0000256" key="5">
    <source>
        <dbReference type="ARBA" id="ARBA00023065"/>
    </source>
</evidence>
<keyword evidence="2" id="KW-0813">Transport</keyword>
<reference evidence="11" key="3">
    <citation type="submission" date="2025-04" db="UniProtKB">
        <authorList>
            <consortium name="RefSeq"/>
        </authorList>
    </citation>
    <scope>IDENTIFICATION</scope>
    <source>
        <strain evidence="11">CBS 781.70</strain>
    </source>
</reference>
<comment type="subcellular location">
    <subcellularLocation>
        <location evidence="1">Membrane</location>
        <topology evidence="1">Multi-pass membrane protein</topology>
    </subcellularLocation>
</comment>
<keyword evidence="4 8" id="KW-1133">Transmembrane helix</keyword>
<dbReference type="EMBL" id="ML975151">
    <property type="protein sequence ID" value="KAF1815345.1"/>
    <property type="molecule type" value="Genomic_DNA"/>
</dbReference>
<keyword evidence="6 8" id="KW-0472">Membrane</keyword>
<reference evidence="9 11" key="1">
    <citation type="submission" date="2020-01" db="EMBL/GenBank/DDBJ databases">
        <authorList>
            <consortium name="DOE Joint Genome Institute"/>
            <person name="Haridas S."/>
            <person name="Albert R."/>
            <person name="Binder M."/>
            <person name="Bloem J."/>
            <person name="Labutti K."/>
            <person name="Salamov A."/>
            <person name="Andreopoulos B."/>
            <person name="Baker S.E."/>
            <person name="Barry K."/>
            <person name="Bills G."/>
            <person name="Bluhm B.H."/>
            <person name="Cannon C."/>
            <person name="Castanera R."/>
            <person name="Culley D.E."/>
            <person name="Daum C."/>
            <person name="Ezra D."/>
            <person name="Gonzalez J.B."/>
            <person name="Henrissat B."/>
            <person name="Kuo A."/>
            <person name="Liang C."/>
            <person name="Lipzen A."/>
            <person name="Lutzoni F."/>
            <person name="Magnuson J."/>
            <person name="Mondo S."/>
            <person name="Nolan M."/>
            <person name="Ohm R."/>
            <person name="Pangilinan J."/>
            <person name="Park H.-J."/>
            <person name="Ramirez L."/>
            <person name="Alfaro M."/>
            <person name="Sun H."/>
            <person name="Tritt A."/>
            <person name="Yoshinaga Y."/>
            <person name="Zwiers L.-H."/>
            <person name="Turgeon B.G."/>
            <person name="Goodwin S.B."/>
            <person name="Spatafora J.W."/>
            <person name="Crous P.W."/>
            <person name="Grigoriev I.V."/>
        </authorList>
    </citation>
    <scope>NUCLEOTIDE SEQUENCE</scope>
    <source>
        <strain evidence="9 11">CBS 781.70</strain>
    </source>
</reference>
<evidence type="ECO:0000256" key="1">
    <source>
        <dbReference type="ARBA" id="ARBA00004141"/>
    </source>
</evidence>
<dbReference type="GeneID" id="54419284"/>
<dbReference type="PANTHER" id="PTHR33281:SF16">
    <property type="match status" value="1"/>
</dbReference>
<evidence type="ECO:0000256" key="6">
    <source>
        <dbReference type="ARBA" id="ARBA00023136"/>
    </source>
</evidence>
<dbReference type="OrthoDB" id="1368at2759"/>